<dbReference type="Pfam" id="PF00083">
    <property type="entry name" value="Sugar_tr"/>
    <property type="match status" value="2"/>
</dbReference>
<name>A0AAP0HZV9_9MAGN</name>
<evidence type="ECO:0000256" key="6">
    <source>
        <dbReference type="SAM" id="Phobius"/>
    </source>
</evidence>
<dbReference type="SUPFAM" id="SSF103473">
    <property type="entry name" value="MFS general substrate transporter"/>
    <property type="match status" value="1"/>
</dbReference>
<comment type="subcellular location">
    <subcellularLocation>
        <location evidence="1">Membrane</location>
        <topology evidence="1">Multi-pass membrane protein</topology>
    </subcellularLocation>
</comment>
<evidence type="ECO:0000259" key="7">
    <source>
        <dbReference type="PROSITE" id="PS50850"/>
    </source>
</evidence>
<dbReference type="EMBL" id="JBBNAE010000008">
    <property type="protein sequence ID" value="KAK9102721.1"/>
    <property type="molecule type" value="Genomic_DNA"/>
</dbReference>
<keyword evidence="3 6" id="KW-0812">Transmembrane</keyword>
<keyword evidence="5 6" id="KW-0472">Membrane</keyword>
<dbReference type="GO" id="GO:0015149">
    <property type="term" value="F:hexose transmembrane transporter activity"/>
    <property type="evidence" value="ECO:0007669"/>
    <property type="project" value="TreeGrafter"/>
</dbReference>
<dbReference type="InterPro" id="IPR036259">
    <property type="entry name" value="MFS_trans_sf"/>
</dbReference>
<evidence type="ECO:0000256" key="2">
    <source>
        <dbReference type="ARBA" id="ARBA00022448"/>
    </source>
</evidence>
<dbReference type="PRINTS" id="PR00171">
    <property type="entry name" value="SUGRTRNSPORT"/>
</dbReference>
<dbReference type="InterPro" id="IPR045263">
    <property type="entry name" value="GLUT"/>
</dbReference>
<dbReference type="InterPro" id="IPR005829">
    <property type="entry name" value="Sugar_transporter_CS"/>
</dbReference>
<evidence type="ECO:0000313" key="9">
    <source>
        <dbReference type="Proteomes" id="UP001417504"/>
    </source>
</evidence>
<comment type="caution">
    <text evidence="8">The sequence shown here is derived from an EMBL/GenBank/DDBJ whole genome shotgun (WGS) entry which is preliminary data.</text>
</comment>
<feature type="transmembrane region" description="Helical" evidence="6">
    <location>
        <begin position="107"/>
        <end position="129"/>
    </location>
</feature>
<organism evidence="8 9">
    <name type="scientific">Stephania japonica</name>
    <dbReference type="NCBI Taxonomy" id="461633"/>
    <lineage>
        <taxon>Eukaryota</taxon>
        <taxon>Viridiplantae</taxon>
        <taxon>Streptophyta</taxon>
        <taxon>Embryophyta</taxon>
        <taxon>Tracheophyta</taxon>
        <taxon>Spermatophyta</taxon>
        <taxon>Magnoliopsida</taxon>
        <taxon>Ranunculales</taxon>
        <taxon>Menispermaceae</taxon>
        <taxon>Menispermoideae</taxon>
        <taxon>Cissampelideae</taxon>
        <taxon>Stephania</taxon>
    </lineage>
</organism>
<reference evidence="8 9" key="1">
    <citation type="submission" date="2024-01" db="EMBL/GenBank/DDBJ databases">
        <title>Genome assemblies of Stephania.</title>
        <authorList>
            <person name="Yang L."/>
        </authorList>
    </citation>
    <scope>NUCLEOTIDE SEQUENCE [LARGE SCALE GENOMIC DNA]</scope>
    <source>
        <strain evidence="8">QJT</strain>
        <tissue evidence="8">Leaf</tissue>
    </source>
</reference>
<dbReference type="Proteomes" id="UP001417504">
    <property type="component" value="Unassembled WGS sequence"/>
</dbReference>
<feature type="transmembrane region" description="Helical" evidence="6">
    <location>
        <begin position="169"/>
        <end position="192"/>
    </location>
</feature>
<dbReference type="InterPro" id="IPR005828">
    <property type="entry name" value="MFS_sugar_transport-like"/>
</dbReference>
<feature type="transmembrane region" description="Helical" evidence="6">
    <location>
        <begin position="46"/>
        <end position="71"/>
    </location>
</feature>
<protein>
    <recommendedName>
        <fullName evidence="7">Major facilitator superfamily (MFS) profile domain-containing protein</fullName>
    </recommendedName>
</protein>
<feature type="transmembrane region" description="Helical" evidence="6">
    <location>
        <begin position="141"/>
        <end position="163"/>
    </location>
</feature>
<dbReference type="AlphaFoldDB" id="A0AAP0HZV9"/>
<sequence>MRARQTLRDAFSAYKEDTSPREYTIIDSDDYAVNETLESIALDLDFIGNIMAEGLVVSICMGGGFIGSLFSGWIADVIGRRRAFQLSALLMILGASISAATKHLGGMIFGRLIVGTGMGISPSIASLYITEVSPPTVRGTFGSFVQIALCLGLTMSLFVGISSKNTFGWWRFCFWISIIPAVILILGMTFCVESPHWLYKDEFVEAEAEFEKVLGGSDVKAALTELSKLERGENIEDVKFLDLFHGRHFRVIFIGSTLYALQQLSGINAVFFFSSTVFKSAGVPSSSATACMGIANLVAVLDQYAEMTFDNEVDQASVVDEKKTSSLERGRFLKTLAVAMGIQAIAASSLVYGSLAVFLSVGGMLMFVLMFALGAGPVPGLLLPEILPGRIRAKAMAACDEFLCELAFFAFARAIWDKGPILGFCDLLLSSSDFCEE</sequence>
<evidence type="ECO:0000256" key="4">
    <source>
        <dbReference type="ARBA" id="ARBA00022989"/>
    </source>
</evidence>
<gene>
    <name evidence="8" type="ORF">Sjap_019975</name>
</gene>
<dbReference type="PROSITE" id="PS50850">
    <property type="entry name" value="MFS"/>
    <property type="match status" value="1"/>
</dbReference>
<keyword evidence="4 6" id="KW-1133">Transmembrane helix</keyword>
<keyword evidence="2" id="KW-0813">Transport</keyword>
<dbReference type="GO" id="GO:0016020">
    <property type="term" value="C:membrane"/>
    <property type="evidence" value="ECO:0007669"/>
    <property type="project" value="UniProtKB-SubCell"/>
</dbReference>
<dbReference type="PANTHER" id="PTHR23503:SF8">
    <property type="entry name" value="FACILITATED GLUCOSE TRANSPORTER PROTEIN 1"/>
    <property type="match status" value="1"/>
</dbReference>
<dbReference type="InterPro" id="IPR020846">
    <property type="entry name" value="MFS_dom"/>
</dbReference>
<evidence type="ECO:0000256" key="5">
    <source>
        <dbReference type="ARBA" id="ARBA00023136"/>
    </source>
</evidence>
<keyword evidence="9" id="KW-1185">Reference proteome</keyword>
<dbReference type="PROSITE" id="PS00216">
    <property type="entry name" value="SUGAR_TRANSPORT_1"/>
    <property type="match status" value="1"/>
</dbReference>
<feature type="transmembrane region" description="Helical" evidence="6">
    <location>
        <begin position="83"/>
        <end position="101"/>
    </location>
</feature>
<evidence type="ECO:0000256" key="1">
    <source>
        <dbReference type="ARBA" id="ARBA00004141"/>
    </source>
</evidence>
<dbReference type="Gene3D" id="1.20.1250.20">
    <property type="entry name" value="MFS general substrate transporter like domains"/>
    <property type="match status" value="1"/>
</dbReference>
<proteinExistence type="predicted"/>
<evidence type="ECO:0000256" key="3">
    <source>
        <dbReference type="ARBA" id="ARBA00022692"/>
    </source>
</evidence>
<evidence type="ECO:0000313" key="8">
    <source>
        <dbReference type="EMBL" id="KAK9102721.1"/>
    </source>
</evidence>
<dbReference type="InterPro" id="IPR003663">
    <property type="entry name" value="Sugar/inositol_transpt"/>
</dbReference>
<feature type="transmembrane region" description="Helical" evidence="6">
    <location>
        <begin position="332"/>
        <end position="352"/>
    </location>
</feature>
<feature type="domain" description="Major facilitator superfamily (MFS) profile" evidence="7">
    <location>
        <begin position="1"/>
        <end position="437"/>
    </location>
</feature>
<accession>A0AAP0HZV9</accession>
<feature type="transmembrane region" description="Helical" evidence="6">
    <location>
        <begin position="358"/>
        <end position="383"/>
    </location>
</feature>
<dbReference type="PANTHER" id="PTHR23503">
    <property type="entry name" value="SOLUTE CARRIER FAMILY 2"/>
    <property type="match status" value="1"/>
</dbReference>